<dbReference type="PANTHER" id="PTHR36503">
    <property type="entry name" value="BLR2520 PROTEIN"/>
    <property type="match status" value="1"/>
</dbReference>
<sequence>MKQQRTFLLAGVALFLSCSFPDKHSTNSTVQEATRLNHSINNETMKLGAFSVSLNVKDLKTSKLFYENLGFEVLAGDLKMNYLIMKNENSLIGLFQGMFESNILTFNPGWDENGKEANPFDDVREIQKRLKEKGIELDSEIDVVENESGPASVILKDPDGNIIFIDQHR</sequence>
<protein>
    <submittedName>
        <fullName evidence="2">VOC family protein</fullName>
    </submittedName>
</protein>
<name>A0A915YE06_9BACT</name>
<feature type="domain" description="VOC" evidence="1">
    <location>
        <begin position="48"/>
        <end position="168"/>
    </location>
</feature>
<dbReference type="InterPro" id="IPR037523">
    <property type="entry name" value="VOC_core"/>
</dbReference>
<evidence type="ECO:0000313" key="2">
    <source>
        <dbReference type="EMBL" id="BDS11390.1"/>
    </source>
</evidence>
<dbReference type="Pfam" id="PF00903">
    <property type="entry name" value="Glyoxalase"/>
    <property type="match status" value="1"/>
</dbReference>
<proteinExistence type="predicted"/>
<dbReference type="PANTHER" id="PTHR36503:SF1">
    <property type="entry name" value="BLR2520 PROTEIN"/>
    <property type="match status" value="1"/>
</dbReference>
<dbReference type="Gene3D" id="3.10.180.10">
    <property type="entry name" value="2,3-Dihydroxybiphenyl 1,2-Dioxygenase, domain 1"/>
    <property type="match status" value="1"/>
</dbReference>
<keyword evidence="3" id="KW-1185">Reference proteome</keyword>
<dbReference type="EMBL" id="AP026867">
    <property type="protein sequence ID" value="BDS11390.1"/>
    <property type="molecule type" value="Genomic_DNA"/>
</dbReference>
<dbReference type="Proteomes" id="UP001060919">
    <property type="component" value="Chromosome"/>
</dbReference>
<evidence type="ECO:0000313" key="3">
    <source>
        <dbReference type="Proteomes" id="UP001060919"/>
    </source>
</evidence>
<reference evidence="2" key="1">
    <citation type="submission" date="2022-09" db="EMBL/GenBank/DDBJ databases">
        <title>Aureispira anguillicida sp. nov., isolated from Leptocephalus of Japanese eel Anguilla japonica.</title>
        <authorList>
            <person name="Yuasa K."/>
            <person name="Mekata T."/>
            <person name="Ikunari K."/>
        </authorList>
    </citation>
    <scope>NUCLEOTIDE SEQUENCE</scope>
    <source>
        <strain evidence="2">EL160426</strain>
    </source>
</reference>
<dbReference type="InterPro" id="IPR029068">
    <property type="entry name" value="Glyas_Bleomycin-R_OHBP_Dase"/>
</dbReference>
<dbReference type="CDD" id="cd06587">
    <property type="entry name" value="VOC"/>
    <property type="match status" value="1"/>
</dbReference>
<gene>
    <name evidence="2" type="ORF">AsAng_0021040</name>
</gene>
<dbReference type="AlphaFoldDB" id="A0A915YE06"/>
<organism evidence="2 3">
    <name type="scientific">Aureispira anguillae</name>
    <dbReference type="NCBI Taxonomy" id="2864201"/>
    <lineage>
        <taxon>Bacteria</taxon>
        <taxon>Pseudomonadati</taxon>
        <taxon>Bacteroidota</taxon>
        <taxon>Saprospiria</taxon>
        <taxon>Saprospirales</taxon>
        <taxon>Saprospiraceae</taxon>
        <taxon>Aureispira</taxon>
    </lineage>
</organism>
<dbReference type="KEGG" id="aup:AsAng_0021040"/>
<evidence type="ECO:0000259" key="1">
    <source>
        <dbReference type="PROSITE" id="PS51819"/>
    </source>
</evidence>
<dbReference type="SUPFAM" id="SSF54593">
    <property type="entry name" value="Glyoxalase/Bleomycin resistance protein/Dihydroxybiphenyl dioxygenase"/>
    <property type="match status" value="1"/>
</dbReference>
<dbReference type="InterPro" id="IPR004360">
    <property type="entry name" value="Glyas_Fos-R_dOase_dom"/>
</dbReference>
<accession>A0A915YE06</accession>
<dbReference type="PROSITE" id="PS51819">
    <property type="entry name" value="VOC"/>
    <property type="match status" value="1"/>
</dbReference>
<dbReference type="PROSITE" id="PS51257">
    <property type="entry name" value="PROKAR_LIPOPROTEIN"/>
    <property type="match status" value="1"/>
</dbReference>